<dbReference type="EMBL" id="VNHU01000003">
    <property type="protein sequence ID" value="TYP75199.1"/>
    <property type="molecule type" value="Genomic_DNA"/>
</dbReference>
<dbReference type="PROSITE" id="PS51257">
    <property type="entry name" value="PROKAR_LIPOPROTEIN"/>
    <property type="match status" value="1"/>
</dbReference>
<proteinExistence type="predicted"/>
<evidence type="ECO:0000313" key="2">
    <source>
        <dbReference type="EMBL" id="TYP75199.1"/>
    </source>
</evidence>
<feature type="region of interest" description="Disordered" evidence="1">
    <location>
        <begin position="267"/>
        <end position="288"/>
    </location>
</feature>
<keyword evidence="3" id="KW-1185">Reference proteome</keyword>
<dbReference type="AlphaFoldDB" id="A0A5S5C7P5"/>
<sequence>MIKRKMLACILTGGLLLTGCSKDDGPATEVLSIQTIGLERLTGGTSYQGWLVVNGEAKPTERFTDPTNTVNLSVLASDLEDATEFLLSIEPVNDTDPEPSGAIILKGKFNGTSAPLDFESVVADLSATSGQFVLHTPTDEASDNDEFGVWFRNGGSASLTLPALGKGWKYEGWVDFDGKKVSTGTFTKVNAIDDANFFKGSGGTIPPYPGEDFLIIPSQIPLTGVTFPADVRGKEVFITIEPFEDRDPAPFFIKPLSANAGVTTGLNNPVDMTSDNAMPSGRATRPNF</sequence>
<comment type="caution">
    <text evidence="2">The sequence shown here is derived from an EMBL/GenBank/DDBJ whole genome shotgun (WGS) entry which is preliminary data.</text>
</comment>
<accession>A0A5S5C7P5</accession>
<evidence type="ECO:0000256" key="1">
    <source>
        <dbReference type="SAM" id="MobiDB-lite"/>
    </source>
</evidence>
<gene>
    <name evidence="2" type="ORF">BD809_103263</name>
</gene>
<evidence type="ECO:0000313" key="3">
    <source>
        <dbReference type="Proteomes" id="UP000324376"/>
    </source>
</evidence>
<feature type="compositionally biased region" description="Polar residues" evidence="1">
    <location>
        <begin position="267"/>
        <end position="277"/>
    </location>
</feature>
<dbReference type="Proteomes" id="UP000324376">
    <property type="component" value="Unassembled WGS sequence"/>
</dbReference>
<protein>
    <recommendedName>
        <fullName evidence="4">Anti-sigma-K factor rskA</fullName>
    </recommendedName>
</protein>
<reference evidence="2 3" key="1">
    <citation type="submission" date="2019-07" db="EMBL/GenBank/DDBJ databases">
        <title>Genomic Encyclopedia of Archaeal and Bacterial Type Strains, Phase II (KMG-II): from individual species to whole genera.</title>
        <authorList>
            <person name="Goeker M."/>
        </authorList>
    </citation>
    <scope>NUCLEOTIDE SEQUENCE [LARGE SCALE GENOMIC DNA]</scope>
    <source>
        <strain evidence="2 3">DSM 17527</strain>
    </source>
</reference>
<name>A0A5S5C7P5_9FLAO</name>
<evidence type="ECO:0008006" key="4">
    <source>
        <dbReference type="Google" id="ProtNLM"/>
    </source>
</evidence>
<organism evidence="2 3">
    <name type="scientific">Aquimarina intermedia</name>
    <dbReference type="NCBI Taxonomy" id="350814"/>
    <lineage>
        <taxon>Bacteria</taxon>
        <taxon>Pseudomonadati</taxon>
        <taxon>Bacteroidota</taxon>
        <taxon>Flavobacteriia</taxon>
        <taxon>Flavobacteriales</taxon>
        <taxon>Flavobacteriaceae</taxon>
        <taxon>Aquimarina</taxon>
    </lineage>
</organism>